<keyword evidence="8 9" id="KW-0413">Isomerase</keyword>
<dbReference type="PANTHER" id="PTHR43725">
    <property type="entry name" value="UDP-GLUCOSE 4-EPIMERASE"/>
    <property type="match status" value="1"/>
</dbReference>
<evidence type="ECO:0000256" key="8">
    <source>
        <dbReference type="ARBA" id="ARBA00023235"/>
    </source>
</evidence>
<name>A0A1G9HY72_9BACT</name>
<evidence type="ECO:0000259" key="10">
    <source>
        <dbReference type="Pfam" id="PF01370"/>
    </source>
</evidence>
<dbReference type="GO" id="GO:0003978">
    <property type="term" value="F:UDP-glucose 4-epimerase activity"/>
    <property type="evidence" value="ECO:0007669"/>
    <property type="project" value="UniProtKB-UniRule"/>
</dbReference>
<comment type="similarity">
    <text evidence="4 9">Belongs to the NAD(P)-dependent epimerase/dehydratase family.</text>
</comment>
<dbReference type="Pfam" id="PF01370">
    <property type="entry name" value="Epimerase"/>
    <property type="match status" value="1"/>
</dbReference>
<dbReference type="InterPro" id="IPR005886">
    <property type="entry name" value="UDP_G4E"/>
</dbReference>
<dbReference type="Gene3D" id="3.90.25.10">
    <property type="entry name" value="UDP-galactose 4-epimerase, domain 1"/>
    <property type="match status" value="1"/>
</dbReference>
<sequence>MDNNKKKLSLLVCGGAGYIGSHMSRMLSDHGHEVTVFDNLSTGYSKALKWGDFIQGDLRNPDDLEKALSSKKFDAVFHFSGLIVVSDSVKHPFQYYDNNVTGTLNLLQAMRNNGVDKFVFSSSAAVYGDPIMDLITENHPLAPLNPYGRTKLYTEEILEDYATAYDFNSVSFRYFNAAGAHPDALIGEAHRPETHLIPNILLSSIDQGRKLKIYGDDYPTPDGTCVRDYIHIQDLCEAHLAAIEFLETSQGAHSFNLGNGNGFSVLDVIKAAGDVIGRKIPYEFEPKRDGDSPRLVADSSKAHKLLNWKPRYGDLREIIETAYRWHKNPAF</sequence>
<dbReference type="OrthoDB" id="9801785at2"/>
<dbReference type="GO" id="GO:0006012">
    <property type="term" value="P:galactose metabolic process"/>
    <property type="evidence" value="ECO:0007669"/>
    <property type="project" value="UniProtKB-UniPathway"/>
</dbReference>
<proteinExistence type="inferred from homology"/>
<dbReference type="CDD" id="cd05247">
    <property type="entry name" value="UDP_G4E_1_SDR_e"/>
    <property type="match status" value="1"/>
</dbReference>
<dbReference type="InterPro" id="IPR001509">
    <property type="entry name" value="Epimerase_deHydtase"/>
</dbReference>
<gene>
    <name evidence="11" type="ORF">SAMN05660337_2367</name>
</gene>
<dbReference type="SUPFAM" id="SSF51735">
    <property type="entry name" value="NAD(P)-binding Rossmann-fold domains"/>
    <property type="match status" value="1"/>
</dbReference>
<evidence type="ECO:0000256" key="5">
    <source>
        <dbReference type="ARBA" id="ARBA00013189"/>
    </source>
</evidence>
<dbReference type="NCBIfam" id="TIGR01179">
    <property type="entry name" value="galE"/>
    <property type="match status" value="1"/>
</dbReference>
<dbReference type="AlphaFoldDB" id="A0A1G9HY72"/>
<comment type="subunit">
    <text evidence="9">Homodimer.</text>
</comment>
<feature type="domain" description="NAD-dependent epimerase/dehydratase" evidence="10">
    <location>
        <begin position="11"/>
        <end position="258"/>
    </location>
</feature>
<dbReference type="Proteomes" id="UP000199053">
    <property type="component" value="Unassembled WGS sequence"/>
</dbReference>
<dbReference type="UniPathway" id="UPA00214"/>
<reference evidence="12" key="1">
    <citation type="submission" date="2016-10" db="EMBL/GenBank/DDBJ databases">
        <authorList>
            <person name="Varghese N."/>
            <person name="Submissions S."/>
        </authorList>
    </citation>
    <scope>NUCLEOTIDE SEQUENCE [LARGE SCALE GENOMIC DNA]</scope>
    <source>
        <strain evidence="12">DSM 16995</strain>
    </source>
</reference>
<dbReference type="EMBL" id="FNGA01000003">
    <property type="protein sequence ID" value="SDL17930.1"/>
    <property type="molecule type" value="Genomic_DNA"/>
</dbReference>
<dbReference type="EC" id="5.1.3.2" evidence="5 9"/>
<evidence type="ECO:0000256" key="9">
    <source>
        <dbReference type="RuleBase" id="RU366046"/>
    </source>
</evidence>
<keyword evidence="9" id="KW-0119">Carbohydrate metabolism</keyword>
<protein>
    <recommendedName>
        <fullName evidence="6 9">UDP-glucose 4-epimerase</fullName>
        <ecNumber evidence="5 9">5.1.3.2</ecNumber>
    </recommendedName>
</protein>
<evidence type="ECO:0000313" key="12">
    <source>
        <dbReference type="Proteomes" id="UP000199053"/>
    </source>
</evidence>
<evidence type="ECO:0000256" key="4">
    <source>
        <dbReference type="ARBA" id="ARBA00007637"/>
    </source>
</evidence>
<evidence type="ECO:0000256" key="1">
    <source>
        <dbReference type="ARBA" id="ARBA00000083"/>
    </source>
</evidence>
<evidence type="ECO:0000256" key="3">
    <source>
        <dbReference type="ARBA" id="ARBA00004947"/>
    </source>
</evidence>
<keyword evidence="12" id="KW-1185">Reference proteome</keyword>
<keyword evidence="7 9" id="KW-0520">NAD</keyword>
<comment type="catalytic activity">
    <reaction evidence="1 9">
        <text>UDP-alpha-D-glucose = UDP-alpha-D-galactose</text>
        <dbReference type="Rhea" id="RHEA:22168"/>
        <dbReference type="ChEBI" id="CHEBI:58885"/>
        <dbReference type="ChEBI" id="CHEBI:66914"/>
        <dbReference type="EC" id="5.1.3.2"/>
    </reaction>
</comment>
<dbReference type="Gene3D" id="3.40.50.720">
    <property type="entry name" value="NAD(P)-binding Rossmann-like Domain"/>
    <property type="match status" value="1"/>
</dbReference>
<dbReference type="RefSeq" id="WP_092161319.1">
    <property type="nucleotide sequence ID" value="NZ_FNGA01000003.1"/>
</dbReference>
<dbReference type="InterPro" id="IPR036291">
    <property type="entry name" value="NAD(P)-bd_dom_sf"/>
</dbReference>
<organism evidence="11 12">
    <name type="scientific">Maridesulfovibrio ferrireducens</name>
    <dbReference type="NCBI Taxonomy" id="246191"/>
    <lineage>
        <taxon>Bacteria</taxon>
        <taxon>Pseudomonadati</taxon>
        <taxon>Thermodesulfobacteriota</taxon>
        <taxon>Desulfovibrionia</taxon>
        <taxon>Desulfovibrionales</taxon>
        <taxon>Desulfovibrionaceae</taxon>
        <taxon>Maridesulfovibrio</taxon>
    </lineage>
</organism>
<comment type="pathway">
    <text evidence="3 9">Carbohydrate metabolism; galactose metabolism.</text>
</comment>
<evidence type="ECO:0000256" key="6">
    <source>
        <dbReference type="ARBA" id="ARBA00018569"/>
    </source>
</evidence>
<evidence type="ECO:0000256" key="7">
    <source>
        <dbReference type="ARBA" id="ARBA00023027"/>
    </source>
</evidence>
<dbReference type="STRING" id="246191.SAMN05660337_2367"/>
<comment type="cofactor">
    <cofactor evidence="2 9">
        <name>NAD(+)</name>
        <dbReference type="ChEBI" id="CHEBI:57540"/>
    </cofactor>
</comment>
<evidence type="ECO:0000256" key="2">
    <source>
        <dbReference type="ARBA" id="ARBA00001911"/>
    </source>
</evidence>
<accession>A0A1G9HY72</accession>
<evidence type="ECO:0000313" key="11">
    <source>
        <dbReference type="EMBL" id="SDL17930.1"/>
    </source>
</evidence>